<organism evidence="3 4">
    <name type="scientific">Portunus trituberculatus</name>
    <name type="common">Swimming crab</name>
    <name type="synonym">Neptunus trituberculatus</name>
    <dbReference type="NCBI Taxonomy" id="210409"/>
    <lineage>
        <taxon>Eukaryota</taxon>
        <taxon>Metazoa</taxon>
        <taxon>Ecdysozoa</taxon>
        <taxon>Arthropoda</taxon>
        <taxon>Crustacea</taxon>
        <taxon>Multicrustacea</taxon>
        <taxon>Malacostraca</taxon>
        <taxon>Eumalacostraca</taxon>
        <taxon>Eucarida</taxon>
        <taxon>Decapoda</taxon>
        <taxon>Pleocyemata</taxon>
        <taxon>Brachyura</taxon>
        <taxon>Eubrachyura</taxon>
        <taxon>Portunoidea</taxon>
        <taxon>Portunidae</taxon>
        <taxon>Portuninae</taxon>
        <taxon>Portunus</taxon>
    </lineage>
</organism>
<proteinExistence type="predicted"/>
<accession>A0A5B7JM42</accession>
<feature type="region of interest" description="Disordered" evidence="1">
    <location>
        <begin position="24"/>
        <end position="51"/>
    </location>
</feature>
<dbReference type="Proteomes" id="UP000324222">
    <property type="component" value="Unassembled WGS sequence"/>
</dbReference>
<sequence length="214" mass="23308">MALRWALTTLALLVTCSALGLSHPQEVTGRDTDTPGGSSLAEEENGDSRMAKNTVEETGNTVNTEAEVTGEQFPVSSQEGMRFETLQKIMRGIMYIIDSYFDSASLGDWLATLGKAAREESQELARDWKFSPPVVELIDALRPLGFIPYPDPYIPIGVSKNDIWKVTLNWLGVFGIIGLFCKYETSITDLHCCGLPGLTAHVSYVGVAAKCVNA</sequence>
<gene>
    <name evidence="3" type="ORF">E2C01_090895</name>
</gene>
<evidence type="ECO:0000313" key="3">
    <source>
        <dbReference type="EMBL" id="MPC95675.1"/>
    </source>
</evidence>
<dbReference type="EMBL" id="VSRR010103101">
    <property type="protein sequence ID" value="MPC95675.1"/>
    <property type="molecule type" value="Genomic_DNA"/>
</dbReference>
<comment type="caution">
    <text evidence="3">The sequence shown here is derived from an EMBL/GenBank/DDBJ whole genome shotgun (WGS) entry which is preliminary data.</text>
</comment>
<evidence type="ECO:0000256" key="1">
    <source>
        <dbReference type="SAM" id="MobiDB-lite"/>
    </source>
</evidence>
<evidence type="ECO:0000313" key="4">
    <source>
        <dbReference type="Proteomes" id="UP000324222"/>
    </source>
</evidence>
<keyword evidence="2" id="KW-0732">Signal</keyword>
<keyword evidence="4" id="KW-1185">Reference proteome</keyword>
<feature type="chain" id="PRO_5023133052" evidence="2">
    <location>
        <begin position="19"/>
        <end position="214"/>
    </location>
</feature>
<feature type="signal peptide" evidence="2">
    <location>
        <begin position="1"/>
        <end position="18"/>
    </location>
</feature>
<evidence type="ECO:0000256" key="2">
    <source>
        <dbReference type="SAM" id="SignalP"/>
    </source>
</evidence>
<protein>
    <submittedName>
        <fullName evidence="3">Uncharacterized protein</fullName>
    </submittedName>
</protein>
<dbReference type="AlphaFoldDB" id="A0A5B7JM42"/>
<reference evidence="3 4" key="1">
    <citation type="submission" date="2019-05" db="EMBL/GenBank/DDBJ databases">
        <title>Another draft genome of Portunus trituberculatus and its Hox gene families provides insights of decapod evolution.</title>
        <authorList>
            <person name="Jeong J.-H."/>
            <person name="Song I."/>
            <person name="Kim S."/>
            <person name="Choi T."/>
            <person name="Kim D."/>
            <person name="Ryu S."/>
            <person name="Kim W."/>
        </authorList>
    </citation>
    <scope>NUCLEOTIDE SEQUENCE [LARGE SCALE GENOMIC DNA]</scope>
    <source>
        <tissue evidence="3">Muscle</tissue>
    </source>
</reference>
<name>A0A5B7JM42_PORTR</name>